<protein>
    <submittedName>
        <fullName evidence="2">C2H2-type domain-containing protein</fullName>
    </submittedName>
</protein>
<reference evidence="2" key="1">
    <citation type="submission" date="2016-11" db="UniProtKB">
        <authorList>
            <consortium name="WormBaseParasite"/>
        </authorList>
    </citation>
    <scope>IDENTIFICATION</scope>
    <source>
        <strain evidence="2">KR3021</strain>
    </source>
</reference>
<dbReference type="Proteomes" id="UP000095286">
    <property type="component" value="Unplaced"/>
</dbReference>
<evidence type="ECO:0000313" key="2">
    <source>
        <dbReference type="WBParaSite" id="RSKR_0000662000.1"/>
    </source>
</evidence>
<name>A0AC35U110_9BILA</name>
<organism evidence="1 2">
    <name type="scientific">Rhabditophanes sp. KR3021</name>
    <dbReference type="NCBI Taxonomy" id="114890"/>
    <lineage>
        <taxon>Eukaryota</taxon>
        <taxon>Metazoa</taxon>
        <taxon>Ecdysozoa</taxon>
        <taxon>Nematoda</taxon>
        <taxon>Chromadorea</taxon>
        <taxon>Rhabditida</taxon>
        <taxon>Tylenchina</taxon>
        <taxon>Panagrolaimomorpha</taxon>
        <taxon>Strongyloidoidea</taxon>
        <taxon>Alloionematidae</taxon>
        <taxon>Rhabditophanes</taxon>
    </lineage>
</organism>
<dbReference type="WBParaSite" id="RSKR_0000662000.1">
    <property type="protein sequence ID" value="RSKR_0000662000.1"/>
    <property type="gene ID" value="RSKR_0000662000"/>
</dbReference>
<sequence>MRKVNLRKLSSAKSVDVLQINTDGCKIVNTNTDVLSPPIRLSITRSHNGQAPKIKSFTFGDTDVSGLIDTHNLHFSTNNPSTDMIMEANDDTNSTSGTTQGLDELDFVTLESSTFPQIEYFDVISGEKIETCFSSSHIFEESLPFASFPILHHEKELRSSQNIITNKTQIIVCKPTENQMSPKVEKQMSPKVEPRQSTLELLCEERIPAIGDVVFAEKTSVSRDLICHQELNLIDGEENSNQGISTSDSPPAFIDKRKGDCLKKRSASDQFSQNSKKECLRDESNSLDCKNHVLHEDSYATGFGTNKPYFTVIDTHIATGGVEEKIYKCSHCPFQSNSYSSMETHSAGHKKDYGFKCPLCTYFCESAEFMRKHAELHDPNCPWPPKFYSREGKEKEPLTRTKKRKVTEDGQSFETNNSIRCDSISTEETNDLAKWLNEHLVTFGNIRLIGDPKAKPVGKKRPRRDLSHMYTDRINNKRGEYFECKKCPFGTKYEAVIRIHESHHTNSAQYSCPLCSYAVNNCRHFLDHLECHNTMTDVKISKKESSTSPATIVLACPYSSCAFKSTNSQYFESHISDHARRHQIRLSTALKRKRSELAVCQKVNKFPKLLKNVATCSECRFSTNLSDEFPDHLEAHRDGYLMYQCVVCTYSSDTLKTLDNHYTFDHQESDKMTIHFNNLNTRQQKYKKHIDNCRNGIVQNIRRPHKCISCDFVSNEARLLLKHSQATHNLESN</sequence>
<evidence type="ECO:0000313" key="1">
    <source>
        <dbReference type="Proteomes" id="UP000095286"/>
    </source>
</evidence>
<proteinExistence type="predicted"/>
<accession>A0AC35U110</accession>